<dbReference type="Proteomes" id="UP001148662">
    <property type="component" value="Unassembled WGS sequence"/>
</dbReference>
<protein>
    <submittedName>
        <fullName evidence="1">Uncharacterized protein</fullName>
    </submittedName>
</protein>
<dbReference type="EMBL" id="JANHOG010002406">
    <property type="protein sequence ID" value="KAJ3523749.1"/>
    <property type="molecule type" value="Genomic_DNA"/>
</dbReference>
<keyword evidence="2" id="KW-1185">Reference proteome</keyword>
<comment type="caution">
    <text evidence="1">The sequence shown here is derived from an EMBL/GenBank/DDBJ whole genome shotgun (WGS) entry which is preliminary data.</text>
</comment>
<gene>
    <name evidence="1" type="ORF">NM688_g8673</name>
</gene>
<evidence type="ECO:0000313" key="1">
    <source>
        <dbReference type="EMBL" id="KAJ3523749.1"/>
    </source>
</evidence>
<name>A0ACC1RPF8_9APHY</name>
<reference evidence="1" key="1">
    <citation type="submission" date="2022-07" db="EMBL/GenBank/DDBJ databases">
        <title>Genome Sequence of Phlebia brevispora.</title>
        <authorList>
            <person name="Buettner E."/>
        </authorList>
    </citation>
    <scope>NUCLEOTIDE SEQUENCE</scope>
    <source>
        <strain evidence="1">MPL23</strain>
    </source>
</reference>
<organism evidence="1 2">
    <name type="scientific">Phlebia brevispora</name>
    <dbReference type="NCBI Taxonomy" id="194682"/>
    <lineage>
        <taxon>Eukaryota</taxon>
        <taxon>Fungi</taxon>
        <taxon>Dikarya</taxon>
        <taxon>Basidiomycota</taxon>
        <taxon>Agaricomycotina</taxon>
        <taxon>Agaricomycetes</taxon>
        <taxon>Polyporales</taxon>
        <taxon>Meruliaceae</taxon>
        <taxon>Phlebia</taxon>
    </lineage>
</organism>
<proteinExistence type="predicted"/>
<accession>A0ACC1RPF8</accession>
<sequence length="273" mass="28852">MSSNIPVVPMFIGGEYCQSSSGVTYDVYNPATGKVIEHTAAATAQDCVKAVEAADNAFELWQYSTPVTRASIFQKAAALVTSEKYISKVTQSVVDETGCPAAWAKFVNCGITPGFLTEACDMPYQVKGEILPSNVGAISLVQKYPLGVVLVISPWNAPLGLVLMTAIPPIAAGCAVVLKTSEHSPASQLIAAELLKEAGLPDGVLNIIHTSREDSGPRVAEIIAHPLVRKIAFTGSDRVGRILAFEAAKHLKPCVFELGGKAPAVVSFQWSVI</sequence>
<evidence type="ECO:0000313" key="2">
    <source>
        <dbReference type="Proteomes" id="UP001148662"/>
    </source>
</evidence>